<proteinExistence type="inferred from homology"/>
<organism evidence="10">
    <name type="scientific">Ignavibacterium album</name>
    <dbReference type="NCBI Taxonomy" id="591197"/>
    <lineage>
        <taxon>Bacteria</taxon>
        <taxon>Pseudomonadati</taxon>
        <taxon>Ignavibacteriota</taxon>
        <taxon>Ignavibacteria</taxon>
        <taxon>Ignavibacteriales</taxon>
        <taxon>Ignavibacteriaceae</taxon>
        <taxon>Ignavibacterium</taxon>
    </lineage>
</organism>
<dbReference type="NCBIfam" id="TIGR02433">
    <property type="entry name" value="lysidine_TilS_C"/>
    <property type="match status" value="1"/>
</dbReference>
<dbReference type="SUPFAM" id="SSF82829">
    <property type="entry name" value="MesJ substrate recognition domain-like"/>
    <property type="match status" value="1"/>
</dbReference>
<dbReference type="SMART" id="SM00977">
    <property type="entry name" value="TilS_C"/>
    <property type="match status" value="1"/>
</dbReference>
<reference evidence="10" key="1">
    <citation type="journal article" date="2020" name="mSystems">
        <title>Genome- and Community-Level Interaction Insights into Carbon Utilization and Element Cycling Functions of Hydrothermarchaeota in Hydrothermal Sediment.</title>
        <authorList>
            <person name="Zhou Z."/>
            <person name="Liu Y."/>
            <person name="Xu W."/>
            <person name="Pan J."/>
            <person name="Luo Z.H."/>
            <person name="Li M."/>
        </authorList>
    </citation>
    <scope>NUCLEOTIDE SEQUENCE [LARGE SCALE GENOMIC DNA]</scope>
    <source>
        <strain evidence="10">SpSt-500</strain>
    </source>
</reference>
<dbReference type="SUPFAM" id="SSF52402">
    <property type="entry name" value="Adenine nucleotide alpha hydrolases-like"/>
    <property type="match status" value="1"/>
</dbReference>
<comment type="caution">
    <text evidence="10">The sequence shown here is derived from an EMBL/GenBank/DDBJ whole genome shotgun (WGS) entry which is preliminary data.</text>
</comment>
<dbReference type="GO" id="GO:0005524">
    <property type="term" value="F:ATP binding"/>
    <property type="evidence" value="ECO:0007669"/>
    <property type="project" value="UniProtKB-UniRule"/>
</dbReference>
<evidence type="ECO:0000256" key="8">
    <source>
        <dbReference type="HAMAP-Rule" id="MF_01161"/>
    </source>
</evidence>
<dbReference type="InterPro" id="IPR012795">
    <property type="entry name" value="tRNA_Ile_lys_synt_N"/>
</dbReference>
<evidence type="ECO:0000256" key="1">
    <source>
        <dbReference type="ARBA" id="ARBA00004496"/>
    </source>
</evidence>
<dbReference type="EMBL" id="DSVI01000007">
    <property type="protein sequence ID" value="HGT47559.1"/>
    <property type="molecule type" value="Genomic_DNA"/>
</dbReference>
<sequence length="454" mass="52509">MKSTEQKVIRFINSRSLIKAGERILLSLSGGPDSVFLLHFLKKYQKKFKVELGAFHLNHSLRKSADKEQKFCGELCTNLSIPFYSEKVDVKSFAKKNKISVEEAGRNLRYKLLNEFSQKNNFNLIATAHNADDNTETVVLNLVKGTGVKGIAGIPVKRGNIIRPILCLRKKEIIKYLEESGIKFVIDESNLSEKYERNFLRLKVIPLIEKKLNPQFVNSVLTTSINLQSFNKYLEKFLAKLEKKYIEANINDIRIKNLLFEKEEEWIQSEIIRKALSDKFDFSAEQKDVEKILSLKNKQVGKTESFSNKIKAIKERDSVLIFIESDFSEMPIKIKVGEVKKIDSFKVFISRVNNNDVKLTTAKNIEYVDGDLTGNSFVIRKWKNGDKFYPIGMKGTKKVSDYLNDIKVEAKEKRNQYVLLSKNKIVWILGKRLDERFKLKPQTKTIYKLELVNE</sequence>
<evidence type="ECO:0000313" key="10">
    <source>
        <dbReference type="EMBL" id="HGT47559.1"/>
    </source>
</evidence>
<keyword evidence="4 8" id="KW-0819">tRNA processing</keyword>
<dbReference type="EC" id="6.3.4.19" evidence="8"/>
<comment type="subcellular location">
    <subcellularLocation>
        <location evidence="1 8">Cytoplasm</location>
    </subcellularLocation>
</comment>
<accession>A0A832G0Z8</accession>
<dbReference type="Gene3D" id="3.40.50.620">
    <property type="entry name" value="HUPs"/>
    <property type="match status" value="1"/>
</dbReference>
<protein>
    <recommendedName>
        <fullName evidence="8">tRNA(Ile)-lysidine synthase</fullName>
        <ecNumber evidence="8">6.3.4.19</ecNumber>
    </recommendedName>
    <alternativeName>
        <fullName evidence="8">tRNA(Ile)-2-lysyl-cytidine synthase</fullName>
    </alternativeName>
    <alternativeName>
        <fullName evidence="8">tRNA(Ile)-lysidine synthetase</fullName>
    </alternativeName>
</protein>
<dbReference type="PANTHER" id="PTHR43033">
    <property type="entry name" value="TRNA(ILE)-LYSIDINE SYNTHASE-RELATED"/>
    <property type="match status" value="1"/>
</dbReference>
<keyword evidence="5 8" id="KW-0547">Nucleotide-binding</keyword>
<evidence type="ECO:0000256" key="2">
    <source>
        <dbReference type="ARBA" id="ARBA00022490"/>
    </source>
</evidence>
<comment type="similarity">
    <text evidence="8">Belongs to the tRNA(Ile)-lysidine synthase family.</text>
</comment>
<keyword evidence="3 8" id="KW-0436">Ligase</keyword>
<evidence type="ECO:0000256" key="7">
    <source>
        <dbReference type="ARBA" id="ARBA00048539"/>
    </source>
</evidence>
<dbReference type="PANTHER" id="PTHR43033:SF1">
    <property type="entry name" value="TRNA(ILE)-LYSIDINE SYNTHASE-RELATED"/>
    <property type="match status" value="1"/>
</dbReference>
<dbReference type="HAMAP" id="MF_01161">
    <property type="entry name" value="tRNA_Ile_lys_synt"/>
    <property type="match status" value="1"/>
</dbReference>
<dbReference type="AlphaFoldDB" id="A0A832G0Z8"/>
<comment type="function">
    <text evidence="8">Ligates lysine onto the cytidine present at position 34 of the AUA codon-specific tRNA(Ile) that contains the anticodon CAU, in an ATP-dependent manner. Cytidine is converted to lysidine, thus changing the amino acid specificity of the tRNA from methionine to isoleucine.</text>
</comment>
<keyword evidence="6 8" id="KW-0067">ATP-binding</keyword>
<dbReference type="GO" id="GO:0005737">
    <property type="term" value="C:cytoplasm"/>
    <property type="evidence" value="ECO:0007669"/>
    <property type="project" value="UniProtKB-SubCell"/>
</dbReference>
<dbReference type="InterPro" id="IPR011063">
    <property type="entry name" value="TilS/TtcA_N"/>
</dbReference>
<keyword evidence="2 8" id="KW-0963">Cytoplasm</keyword>
<evidence type="ECO:0000256" key="6">
    <source>
        <dbReference type="ARBA" id="ARBA00022840"/>
    </source>
</evidence>
<dbReference type="CDD" id="cd01992">
    <property type="entry name" value="TilS_N"/>
    <property type="match status" value="1"/>
</dbReference>
<feature type="domain" description="Lysidine-tRNA(Ile) synthetase C-terminal" evidence="9">
    <location>
        <begin position="377"/>
        <end position="451"/>
    </location>
</feature>
<dbReference type="InterPro" id="IPR012094">
    <property type="entry name" value="tRNA_Ile_lys_synt"/>
</dbReference>
<dbReference type="GO" id="GO:0006400">
    <property type="term" value="P:tRNA modification"/>
    <property type="evidence" value="ECO:0007669"/>
    <property type="project" value="UniProtKB-UniRule"/>
</dbReference>
<dbReference type="Pfam" id="PF11734">
    <property type="entry name" value="TilS_C"/>
    <property type="match status" value="1"/>
</dbReference>
<dbReference type="InterPro" id="IPR014729">
    <property type="entry name" value="Rossmann-like_a/b/a_fold"/>
</dbReference>
<comment type="catalytic activity">
    <reaction evidence="7 8">
        <text>cytidine(34) in tRNA(Ile2) + L-lysine + ATP = lysidine(34) in tRNA(Ile2) + AMP + diphosphate + H(+)</text>
        <dbReference type="Rhea" id="RHEA:43744"/>
        <dbReference type="Rhea" id="RHEA-COMP:10625"/>
        <dbReference type="Rhea" id="RHEA-COMP:10670"/>
        <dbReference type="ChEBI" id="CHEBI:15378"/>
        <dbReference type="ChEBI" id="CHEBI:30616"/>
        <dbReference type="ChEBI" id="CHEBI:32551"/>
        <dbReference type="ChEBI" id="CHEBI:33019"/>
        <dbReference type="ChEBI" id="CHEBI:82748"/>
        <dbReference type="ChEBI" id="CHEBI:83665"/>
        <dbReference type="ChEBI" id="CHEBI:456215"/>
        <dbReference type="EC" id="6.3.4.19"/>
    </reaction>
</comment>
<dbReference type="NCBIfam" id="TIGR02432">
    <property type="entry name" value="lysidine_TilS_N"/>
    <property type="match status" value="1"/>
</dbReference>
<comment type="domain">
    <text evidence="8">The N-terminal region contains the highly conserved SGGXDS motif, predicted to be a P-loop motif involved in ATP binding.</text>
</comment>
<evidence type="ECO:0000259" key="9">
    <source>
        <dbReference type="SMART" id="SM00977"/>
    </source>
</evidence>
<dbReference type="InterPro" id="IPR012796">
    <property type="entry name" value="Lysidine-tRNA-synth_C"/>
</dbReference>
<evidence type="ECO:0000256" key="3">
    <source>
        <dbReference type="ARBA" id="ARBA00022598"/>
    </source>
</evidence>
<evidence type="ECO:0000256" key="5">
    <source>
        <dbReference type="ARBA" id="ARBA00022741"/>
    </source>
</evidence>
<dbReference type="SUPFAM" id="SSF56037">
    <property type="entry name" value="PheT/TilS domain"/>
    <property type="match status" value="1"/>
</dbReference>
<evidence type="ECO:0000256" key="4">
    <source>
        <dbReference type="ARBA" id="ARBA00022694"/>
    </source>
</evidence>
<dbReference type="Pfam" id="PF01171">
    <property type="entry name" value="ATP_bind_3"/>
    <property type="match status" value="1"/>
</dbReference>
<name>A0A832G0Z8_9BACT</name>
<feature type="binding site" evidence="8">
    <location>
        <begin position="29"/>
        <end position="34"/>
    </location>
    <ligand>
        <name>ATP</name>
        <dbReference type="ChEBI" id="CHEBI:30616"/>
    </ligand>
</feature>
<dbReference type="GO" id="GO:0032267">
    <property type="term" value="F:tRNA(Ile)-lysidine synthase activity"/>
    <property type="evidence" value="ECO:0007669"/>
    <property type="project" value="UniProtKB-EC"/>
</dbReference>
<gene>
    <name evidence="8 10" type="primary">tilS</name>
    <name evidence="10" type="ORF">ENS56_05965</name>
</gene>